<dbReference type="EMBL" id="MEZY01000038">
    <property type="protein sequence ID" value="OGD63145.1"/>
    <property type="molecule type" value="Genomic_DNA"/>
</dbReference>
<proteinExistence type="predicted"/>
<accession>A0A1F5E6Z7</accession>
<evidence type="ECO:0000313" key="2">
    <source>
        <dbReference type="Proteomes" id="UP000178583"/>
    </source>
</evidence>
<name>A0A1F5E6Z7_9BACT</name>
<dbReference type="AlphaFoldDB" id="A0A1F5E6Z7"/>
<reference evidence="1 2" key="1">
    <citation type="journal article" date="2016" name="Nat. Commun.">
        <title>Thousands of microbial genomes shed light on interconnected biogeochemical processes in an aquifer system.</title>
        <authorList>
            <person name="Anantharaman K."/>
            <person name="Brown C.T."/>
            <person name="Hug L.A."/>
            <person name="Sharon I."/>
            <person name="Castelle C.J."/>
            <person name="Probst A.J."/>
            <person name="Thomas B.C."/>
            <person name="Singh A."/>
            <person name="Wilkins M.J."/>
            <person name="Karaoz U."/>
            <person name="Brodie E.L."/>
            <person name="Williams K.H."/>
            <person name="Hubbard S.S."/>
            <person name="Banfield J.F."/>
        </authorList>
    </citation>
    <scope>NUCLEOTIDE SEQUENCE [LARGE SCALE GENOMIC DNA]</scope>
</reference>
<gene>
    <name evidence="1" type="ORF">A2215_01625</name>
</gene>
<protein>
    <submittedName>
        <fullName evidence="1">Uncharacterized protein</fullName>
    </submittedName>
</protein>
<evidence type="ECO:0000313" key="1">
    <source>
        <dbReference type="EMBL" id="OGD63145.1"/>
    </source>
</evidence>
<dbReference type="Proteomes" id="UP000178583">
    <property type="component" value="Unassembled WGS sequence"/>
</dbReference>
<organism evidence="1 2">
    <name type="scientific">Candidatus Berkelbacteria bacterium RIFOXYA2_FULL_43_10</name>
    <dbReference type="NCBI Taxonomy" id="1797472"/>
    <lineage>
        <taxon>Bacteria</taxon>
        <taxon>Candidatus Berkelbacteria</taxon>
    </lineage>
</organism>
<comment type="caution">
    <text evidence="1">The sequence shown here is derived from an EMBL/GenBank/DDBJ whole genome shotgun (WGS) entry which is preliminary data.</text>
</comment>
<sequence length="178" mass="20470">MKWENYIRFMWENPELSVILRTLSKPLQPQTVGDERPRLWVERNLRYIAFRTWRDQLLAASNASTGSRDTGGEDVRYIVLFSIAGIDLAYARMAYVDTEGAVSDSAVAPCFNVRNTTNRVIATHREYWKLIGRGMKLDAVVSHSTRWATAHELTSEHFEIYRFPEGFLETFAPTPPTP</sequence>